<dbReference type="OrthoDB" id="5297467at2"/>
<sequence length="155" mass="18560">MLEVLIFIYQNYWDKHDEVESKETDEAIMAYELSQAGFNHQDILHAVDWVKDLRRSVQQPQYQQDPAALRIFCELERNKINDESLNFLCLLQQSELITAYERDLIIDRAMVLPQETLRMEDIRWITMMVLWDESRKQDYLFVEDALFNPKGLSLQ</sequence>
<dbReference type="EMBL" id="FNFX01000004">
    <property type="protein sequence ID" value="SDK67709.1"/>
    <property type="molecule type" value="Genomic_DNA"/>
</dbReference>
<evidence type="ECO:0000256" key="1">
    <source>
        <dbReference type="HAMAP-Rule" id="MF_00598"/>
    </source>
</evidence>
<dbReference type="STRING" id="492660.SAMN05192566_1999"/>
<keyword evidence="3" id="KW-1185">Reference proteome</keyword>
<evidence type="ECO:0000313" key="3">
    <source>
        <dbReference type="Proteomes" id="UP000198629"/>
    </source>
</evidence>
<protein>
    <recommendedName>
        <fullName evidence="1">Protein Smg homolog</fullName>
    </recommendedName>
</protein>
<gene>
    <name evidence="1" type="primary">smg</name>
    <name evidence="2" type="ORF">SAMN05192566_1999</name>
</gene>
<dbReference type="PANTHER" id="PTHR38692">
    <property type="entry name" value="PROTEIN SMG"/>
    <property type="match status" value="1"/>
</dbReference>
<proteinExistence type="inferred from homology"/>
<reference evidence="3" key="1">
    <citation type="submission" date="2016-10" db="EMBL/GenBank/DDBJ databases">
        <authorList>
            <person name="Varghese N."/>
            <person name="Submissions S."/>
        </authorList>
    </citation>
    <scope>NUCLEOTIDE SEQUENCE [LARGE SCALE GENOMIC DNA]</scope>
    <source>
        <strain evidence="3">CBMB127</strain>
    </source>
</reference>
<dbReference type="Proteomes" id="UP000198629">
    <property type="component" value="Unassembled WGS sequence"/>
</dbReference>
<comment type="similarity">
    <text evidence="1">Belongs to the Smg family.</text>
</comment>
<name>A0A1G9DV21_9PROT</name>
<dbReference type="InterPro" id="IPR007456">
    <property type="entry name" value="Smg"/>
</dbReference>
<dbReference type="AlphaFoldDB" id="A0A1G9DV21"/>
<dbReference type="RefSeq" id="WP_091472016.1">
    <property type="nucleotide sequence ID" value="NZ_FNFX01000004.1"/>
</dbReference>
<evidence type="ECO:0000313" key="2">
    <source>
        <dbReference type="EMBL" id="SDK67709.1"/>
    </source>
</evidence>
<organism evidence="2 3">
    <name type="scientific">Methylophilus rhizosphaerae</name>
    <dbReference type="NCBI Taxonomy" id="492660"/>
    <lineage>
        <taxon>Bacteria</taxon>
        <taxon>Pseudomonadati</taxon>
        <taxon>Pseudomonadota</taxon>
        <taxon>Betaproteobacteria</taxon>
        <taxon>Nitrosomonadales</taxon>
        <taxon>Methylophilaceae</taxon>
        <taxon>Methylophilus</taxon>
    </lineage>
</organism>
<dbReference type="Pfam" id="PF04361">
    <property type="entry name" value="DUF494"/>
    <property type="match status" value="1"/>
</dbReference>
<dbReference type="PANTHER" id="PTHR38692:SF1">
    <property type="entry name" value="PROTEIN SMG"/>
    <property type="match status" value="1"/>
</dbReference>
<accession>A0A1G9DV21</accession>
<dbReference type="HAMAP" id="MF_00598">
    <property type="entry name" value="Smg"/>
    <property type="match status" value="1"/>
</dbReference>